<dbReference type="Proteomes" id="UP001062846">
    <property type="component" value="Chromosome 4"/>
</dbReference>
<comment type="caution">
    <text evidence="1">The sequence shown here is derived from an EMBL/GenBank/DDBJ whole genome shotgun (WGS) entry which is preliminary data.</text>
</comment>
<accession>A0ACC0P4X3</accession>
<gene>
    <name evidence="1" type="ORF">RHMOL_Rhmol04G0236800</name>
</gene>
<reference evidence="1" key="1">
    <citation type="submission" date="2022-02" db="EMBL/GenBank/DDBJ databases">
        <title>Plant Genome Project.</title>
        <authorList>
            <person name="Zhang R.-G."/>
        </authorList>
    </citation>
    <scope>NUCLEOTIDE SEQUENCE</scope>
    <source>
        <strain evidence="1">AT1</strain>
    </source>
</reference>
<keyword evidence="2" id="KW-1185">Reference proteome</keyword>
<proteinExistence type="predicted"/>
<dbReference type="EMBL" id="CM046391">
    <property type="protein sequence ID" value="KAI8560194.1"/>
    <property type="molecule type" value="Genomic_DNA"/>
</dbReference>
<sequence length="80" mass="8849">MGSNSSTRLTYCFHYSSWKSYSWIVQTGKIKVQTKSSQLLMLAQQLIAQASQEDDDNSSDESAASNPYGSAFQDAQDPFA</sequence>
<organism evidence="1 2">
    <name type="scientific">Rhododendron molle</name>
    <name type="common">Chinese azalea</name>
    <name type="synonym">Azalea mollis</name>
    <dbReference type="NCBI Taxonomy" id="49168"/>
    <lineage>
        <taxon>Eukaryota</taxon>
        <taxon>Viridiplantae</taxon>
        <taxon>Streptophyta</taxon>
        <taxon>Embryophyta</taxon>
        <taxon>Tracheophyta</taxon>
        <taxon>Spermatophyta</taxon>
        <taxon>Magnoliopsida</taxon>
        <taxon>eudicotyledons</taxon>
        <taxon>Gunneridae</taxon>
        <taxon>Pentapetalae</taxon>
        <taxon>asterids</taxon>
        <taxon>Ericales</taxon>
        <taxon>Ericaceae</taxon>
        <taxon>Ericoideae</taxon>
        <taxon>Rhodoreae</taxon>
        <taxon>Rhododendron</taxon>
    </lineage>
</organism>
<evidence type="ECO:0000313" key="2">
    <source>
        <dbReference type="Proteomes" id="UP001062846"/>
    </source>
</evidence>
<protein>
    <submittedName>
        <fullName evidence="1">Uncharacterized protein</fullName>
    </submittedName>
</protein>
<evidence type="ECO:0000313" key="1">
    <source>
        <dbReference type="EMBL" id="KAI8560194.1"/>
    </source>
</evidence>
<name>A0ACC0P4X3_RHOML</name>